<reference evidence="3 4" key="1">
    <citation type="journal article" date="2018" name="Evol. Lett.">
        <title>Horizontal gene cluster transfer increased hallucinogenic mushroom diversity.</title>
        <authorList>
            <person name="Reynolds H.T."/>
            <person name="Vijayakumar V."/>
            <person name="Gluck-Thaler E."/>
            <person name="Korotkin H.B."/>
            <person name="Matheny P.B."/>
            <person name="Slot J.C."/>
        </authorList>
    </citation>
    <scope>NUCLEOTIDE SEQUENCE [LARGE SCALE GENOMIC DNA]</scope>
    <source>
        <strain evidence="3 4">2631</strain>
    </source>
</reference>
<accession>A0A409WWT9</accession>
<feature type="region of interest" description="Disordered" evidence="1">
    <location>
        <begin position="49"/>
        <end position="100"/>
    </location>
</feature>
<comment type="caution">
    <text evidence="3">The sequence shown here is derived from an EMBL/GenBank/DDBJ whole genome shotgun (WGS) entry which is preliminary data.</text>
</comment>
<feature type="compositionally biased region" description="Pro residues" evidence="1">
    <location>
        <begin position="69"/>
        <end position="79"/>
    </location>
</feature>
<gene>
    <name evidence="3" type="ORF">CVT25_005341</name>
</gene>
<dbReference type="OrthoDB" id="3224413at2759"/>
<evidence type="ECO:0000313" key="3">
    <source>
        <dbReference type="EMBL" id="PPQ82972.1"/>
    </source>
</evidence>
<evidence type="ECO:0000313" key="4">
    <source>
        <dbReference type="Proteomes" id="UP000283269"/>
    </source>
</evidence>
<feature type="compositionally biased region" description="Acidic residues" evidence="1">
    <location>
        <begin position="51"/>
        <end position="61"/>
    </location>
</feature>
<dbReference type="InParanoid" id="A0A409WWT9"/>
<organism evidence="3 4">
    <name type="scientific">Psilocybe cyanescens</name>
    <dbReference type="NCBI Taxonomy" id="93625"/>
    <lineage>
        <taxon>Eukaryota</taxon>
        <taxon>Fungi</taxon>
        <taxon>Dikarya</taxon>
        <taxon>Basidiomycota</taxon>
        <taxon>Agaricomycotina</taxon>
        <taxon>Agaricomycetes</taxon>
        <taxon>Agaricomycetidae</taxon>
        <taxon>Agaricales</taxon>
        <taxon>Agaricineae</taxon>
        <taxon>Strophariaceae</taxon>
        <taxon>Psilocybe</taxon>
    </lineage>
</organism>
<dbReference type="InterPro" id="IPR046522">
    <property type="entry name" value="DUF6699"/>
</dbReference>
<dbReference type="Proteomes" id="UP000283269">
    <property type="component" value="Unassembled WGS sequence"/>
</dbReference>
<sequence length="275" mass="30283">MSVPTLFLPIPFSTHQASYLPSKPVAKCPRSTKPAVQVEKSVRFNLQDLSLELEESEESDGEGVSTPLRSPPPATPTPSPTYSTSTLESSNGPITPPNQPLVISSYPKGIPYAGSLESQYTEIPKLAPVLSSAFRLQWDMKENPADIVELIPDDGNDRAGTIPTGEPMRRIVVVHDALEDWKLTIVNSDNSALTVYQVLLSIHQHLKTWVKKAHFLALKSEVREEITRHYNARVGASAKDPGLQRIDYLPGRVFVGLSARCGSDGQWEFELITDI</sequence>
<feature type="compositionally biased region" description="Low complexity" evidence="1">
    <location>
        <begin position="80"/>
        <end position="90"/>
    </location>
</feature>
<evidence type="ECO:0000256" key="1">
    <source>
        <dbReference type="SAM" id="MobiDB-lite"/>
    </source>
</evidence>
<dbReference type="EMBL" id="NHYD01003068">
    <property type="protein sequence ID" value="PPQ82972.1"/>
    <property type="molecule type" value="Genomic_DNA"/>
</dbReference>
<dbReference type="AlphaFoldDB" id="A0A409WWT9"/>
<feature type="domain" description="DUF6699" evidence="2">
    <location>
        <begin position="136"/>
        <end position="259"/>
    </location>
</feature>
<name>A0A409WWT9_PSICY</name>
<evidence type="ECO:0000259" key="2">
    <source>
        <dbReference type="Pfam" id="PF20415"/>
    </source>
</evidence>
<dbReference type="Pfam" id="PF20415">
    <property type="entry name" value="DUF6699"/>
    <property type="match status" value="1"/>
</dbReference>
<protein>
    <recommendedName>
        <fullName evidence="2">DUF6699 domain-containing protein</fullName>
    </recommendedName>
</protein>
<proteinExistence type="predicted"/>
<keyword evidence="4" id="KW-1185">Reference proteome</keyword>